<feature type="transmembrane region" description="Helical" evidence="1">
    <location>
        <begin position="95"/>
        <end position="116"/>
    </location>
</feature>
<dbReference type="EMBL" id="BAABJP010000030">
    <property type="protein sequence ID" value="GAA5164859.1"/>
    <property type="molecule type" value="Genomic_DNA"/>
</dbReference>
<comment type="caution">
    <text evidence="2">The sequence shown here is derived from an EMBL/GenBank/DDBJ whole genome shotgun (WGS) entry which is preliminary data.</text>
</comment>
<feature type="transmembrane region" description="Helical" evidence="1">
    <location>
        <begin position="234"/>
        <end position="254"/>
    </location>
</feature>
<name>A0ABP9QNT5_9PSEU</name>
<feature type="transmembrane region" description="Helical" evidence="1">
    <location>
        <begin position="18"/>
        <end position="41"/>
    </location>
</feature>
<evidence type="ECO:0000313" key="2">
    <source>
        <dbReference type="EMBL" id="GAA5164859.1"/>
    </source>
</evidence>
<dbReference type="InterPro" id="IPR033459">
    <property type="entry name" value="AveC-like"/>
</dbReference>
<dbReference type="Proteomes" id="UP001428817">
    <property type="component" value="Unassembled WGS sequence"/>
</dbReference>
<dbReference type="Pfam" id="PF17198">
    <property type="entry name" value="AveC_like"/>
    <property type="match status" value="1"/>
</dbReference>
<gene>
    <name evidence="2" type="ORF">GCM10023321_54070</name>
</gene>
<feature type="transmembrane region" description="Helical" evidence="1">
    <location>
        <begin position="279"/>
        <end position="299"/>
    </location>
</feature>
<accession>A0ABP9QNT5</accession>
<keyword evidence="3" id="KW-1185">Reference proteome</keyword>
<feature type="transmembrane region" description="Helical" evidence="1">
    <location>
        <begin position="157"/>
        <end position="176"/>
    </location>
</feature>
<evidence type="ECO:0000256" key="1">
    <source>
        <dbReference type="SAM" id="Phobius"/>
    </source>
</evidence>
<evidence type="ECO:0000313" key="3">
    <source>
        <dbReference type="Proteomes" id="UP001428817"/>
    </source>
</evidence>
<organism evidence="2 3">
    <name type="scientific">Pseudonocardia eucalypti</name>
    <dbReference type="NCBI Taxonomy" id="648755"/>
    <lineage>
        <taxon>Bacteria</taxon>
        <taxon>Bacillati</taxon>
        <taxon>Actinomycetota</taxon>
        <taxon>Actinomycetes</taxon>
        <taxon>Pseudonocardiales</taxon>
        <taxon>Pseudonocardiaceae</taxon>
        <taxon>Pseudonocardia</taxon>
    </lineage>
</organism>
<dbReference type="RefSeq" id="WP_185062492.1">
    <property type="nucleotide sequence ID" value="NZ_BAABJP010000030.1"/>
</dbReference>
<feature type="transmembrane region" description="Helical" evidence="1">
    <location>
        <begin position="188"/>
        <end position="214"/>
    </location>
</feature>
<reference evidence="3" key="1">
    <citation type="journal article" date="2019" name="Int. J. Syst. Evol. Microbiol.">
        <title>The Global Catalogue of Microorganisms (GCM) 10K type strain sequencing project: providing services to taxonomists for standard genome sequencing and annotation.</title>
        <authorList>
            <consortium name="The Broad Institute Genomics Platform"/>
            <consortium name="The Broad Institute Genome Sequencing Center for Infectious Disease"/>
            <person name="Wu L."/>
            <person name="Ma J."/>
        </authorList>
    </citation>
    <scope>NUCLEOTIDE SEQUENCE [LARGE SCALE GENOMIC DNA]</scope>
    <source>
        <strain evidence="3">JCM 18303</strain>
    </source>
</reference>
<protein>
    <submittedName>
        <fullName evidence="2">Spirocyclase AveC family protein</fullName>
    </submittedName>
</protein>
<keyword evidence="1" id="KW-0812">Transmembrane</keyword>
<feature type="transmembrane region" description="Helical" evidence="1">
    <location>
        <begin position="61"/>
        <end position="83"/>
    </location>
</feature>
<sequence length="346" mass="38253">MALPNQYAVSTPTRFRPVLAWATVGAAVLGFQVFVLARWVTSANFTPTDPGPDEISPATRAFFLVLQVAIPLGAAVAMWFWVIRPWRRTGELTTDGMLVLAGAMLFFWDMSLNYSATALLYNSHFVNFGAWANGAWPSWISPNGNRLPEPIFICQPGYTSLVFSQVMLILWIMRKIKARRPALPPAQAVAIMVVGLVVIDTIIESILLRIGIYAYPHGIRWLSLYAGETYQLPMTEPIFFAGCGLGTIAALSYFRNDRGQTVAELGANTLRMGRAGRRWVRFLAVFGAVHTAFAVLYFVPSQWLATHGDAFPAGYPSYLINDMCDYRGDQPDLPPCPAPGVPFPRP</sequence>
<proteinExistence type="predicted"/>
<keyword evidence="1" id="KW-1133">Transmembrane helix</keyword>
<keyword evidence="1" id="KW-0472">Membrane</keyword>